<keyword evidence="3" id="KW-1185">Reference proteome</keyword>
<sequence length="85" mass="9315">MTEAGIAESDFAYVDYIANRESGWNPNATNASSGACGVIQANPCSKVPGNGYNPVDNLKWADGYAKDRYGSWQAAHAFWTANHWW</sequence>
<proteinExistence type="predicted"/>
<dbReference type="AlphaFoldDB" id="A0A939TMY3"/>
<accession>A0A939TMY3</accession>
<gene>
    <name evidence="2" type="ORF">J4H85_06550</name>
</gene>
<dbReference type="EMBL" id="JAGFBF010000004">
    <property type="protein sequence ID" value="MBO2989654.1"/>
    <property type="molecule type" value="Genomic_DNA"/>
</dbReference>
<evidence type="ECO:0000259" key="1">
    <source>
        <dbReference type="Pfam" id="PF01464"/>
    </source>
</evidence>
<evidence type="ECO:0000313" key="3">
    <source>
        <dbReference type="Proteomes" id="UP000668403"/>
    </source>
</evidence>
<feature type="domain" description="Transglycosylase SLT" evidence="1">
    <location>
        <begin position="11"/>
        <end position="74"/>
    </location>
</feature>
<dbReference type="InterPro" id="IPR008258">
    <property type="entry name" value="Transglycosylase_SLT_dom_1"/>
</dbReference>
<dbReference type="SUPFAM" id="SSF53955">
    <property type="entry name" value="Lysozyme-like"/>
    <property type="match status" value="1"/>
</dbReference>
<name>A0A939TMY3_9MICO</name>
<dbReference type="Pfam" id="PF01464">
    <property type="entry name" value="SLT"/>
    <property type="match status" value="1"/>
</dbReference>
<dbReference type="InterPro" id="IPR023346">
    <property type="entry name" value="Lysozyme-like_dom_sf"/>
</dbReference>
<protein>
    <submittedName>
        <fullName evidence="2">Transglycosylase SLT domain-containing protein</fullName>
    </submittedName>
</protein>
<evidence type="ECO:0000313" key="2">
    <source>
        <dbReference type="EMBL" id="MBO2989654.1"/>
    </source>
</evidence>
<comment type="caution">
    <text evidence="2">The sequence shown here is derived from an EMBL/GenBank/DDBJ whole genome shotgun (WGS) entry which is preliminary data.</text>
</comment>
<dbReference type="Gene3D" id="1.10.530.10">
    <property type="match status" value="1"/>
</dbReference>
<dbReference type="Proteomes" id="UP000668403">
    <property type="component" value="Unassembled WGS sequence"/>
</dbReference>
<reference evidence="2" key="1">
    <citation type="submission" date="2021-03" db="EMBL/GenBank/DDBJ databases">
        <title>Leucobacter chromiisoli sp. nov., isolated from chromium-containing soil of chemical plant.</title>
        <authorList>
            <person name="Xu Z."/>
        </authorList>
    </citation>
    <scope>NUCLEOTIDE SEQUENCE</scope>
    <source>
        <strain evidence="2">K 70/01</strain>
    </source>
</reference>
<organism evidence="2 3">
    <name type="scientific">Leucobacter tardus</name>
    <dbReference type="NCBI Taxonomy" id="501483"/>
    <lineage>
        <taxon>Bacteria</taxon>
        <taxon>Bacillati</taxon>
        <taxon>Actinomycetota</taxon>
        <taxon>Actinomycetes</taxon>
        <taxon>Micrococcales</taxon>
        <taxon>Microbacteriaceae</taxon>
        <taxon>Leucobacter</taxon>
    </lineage>
</organism>